<comment type="caution">
    <text evidence="2">The sequence shown here is derived from an EMBL/GenBank/DDBJ whole genome shotgun (WGS) entry which is preliminary data.</text>
</comment>
<proteinExistence type="predicted"/>
<keyword evidence="1" id="KW-0175">Coiled coil</keyword>
<organism evidence="2">
    <name type="scientific">marine sediment metagenome</name>
    <dbReference type="NCBI Taxonomy" id="412755"/>
    <lineage>
        <taxon>unclassified sequences</taxon>
        <taxon>metagenomes</taxon>
        <taxon>ecological metagenomes</taxon>
    </lineage>
</organism>
<dbReference type="AlphaFoldDB" id="A0A0F9K2Q6"/>
<name>A0A0F9K2Q6_9ZZZZ</name>
<accession>A0A0F9K2Q6</accession>
<feature type="coiled-coil region" evidence="1">
    <location>
        <begin position="43"/>
        <end position="74"/>
    </location>
</feature>
<sequence>MVTVPLVTNELLSKYFTYQKPIRKTLDPKYKVLTKDGLVIRLQKDHKRLLAESEERIRKAKEKVSEEHKNQEQKIS</sequence>
<evidence type="ECO:0000256" key="1">
    <source>
        <dbReference type="SAM" id="Coils"/>
    </source>
</evidence>
<dbReference type="EMBL" id="LAZR01016200">
    <property type="protein sequence ID" value="KKM05528.1"/>
    <property type="molecule type" value="Genomic_DNA"/>
</dbReference>
<protein>
    <submittedName>
        <fullName evidence="2">Uncharacterized protein</fullName>
    </submittedName>
</protein>
<evidence type="ECO:0000313" key="2">
    <source>
        <dbReference type="EMBL" id="KKM05528.1"/>
    </source>
</evidence>
<gene>
    <name evidence="2" type="ORF">LCGC14_1753160</name>
</gene>
<reference evidence="2" key="1">
    <citation type="journal article" date="2015" name="Nature">
        <title>Complex archaea that bridge the gap between prokaryotes and eukaryotes.</title>
        <authorList>
            <person name="Spang A."/>
            <person name="Saw J.H."/>
            <person name="Jorgensen S.L."/>
            <person name="Zaremba-Niedzwiedzka K."/>
            <person name="Martijn J."/>
            <person name="Lind A.E."/>
            <person name="van Eijk R."/>
            <person name="Schleper C."/>
            <person name="Guy L."/>
            <person name="Ettema T.J."/>
        </authorList>
    </citation>
    <scope>NUCLEOTIDE SEQUENCE</scope>
</reference>